<accession>A0ACB8ZRI1</accession>
<name>A0ACB8ZRI1_CICIN</name>
<evidence type="ECO:0000313" key="2">
    <source>
        <dbReference type="Proteomes" id="UP001055811"/>
    </source>
</evidence>
<dbReference type="EMBL" id="CM042016">
    <property type="protein sequence ID" value="KAI3700208.1"/>
    <property type="molecule type" value="Genomic_DNA"/>
</dbReference>
<evidence type="ECO:0000313" key="1">
    <source>
        <dbReference type="EMBL" id="KAI3700208.1"/>
    </source>
</evidence>
<reference evidence="1 2" key="2">
    <citation type="journal article" date="2022" name="Mol. Ecol. Resour.">
        <title>The genomes of chicory, endive, great burdock and yacon provide insights into Asteraceae paleo-polyploidization history and plant inulin production.</title>
        <authorList>
            <person name="Fan W."/>
            <person name="Wang S."/>
            <person name="Wang H."/>
            <person name="Wang A."/>
            <person name="Jiang F."/>
            <person name="Liu H."/>
            <person name="Zhao H."/>
            <person name="Xu D."/>
            <person name="Zhang Y."/>
        </authorList>
    </citation>
    <scope>NUCLEOTIDE SEQUENCE [LARGE SCALE GENOMIC DNA]</scope>
    <source>
        <strain evidence="2">cv. Punajuju</strain>
        <tissue evidence="1">Leaves</tissue>
    </source>
</reference>
<protein>
    <submittedName>
        <fullName evidence="1">Uncharacterized protein</fullName>
    </submittedName>
</protein>
<sequence>MGVQDKKSSRSAASASLICLRCRRLPPSQQHHITSSMLNLEMNLDLSLNRNISPPLLQDQTTTSMTPLKRASNFASQKQFQPLRSFCNGRVFYTDDANQREKMEADLKKEIKKLQRYRDQIKTWMQSSEIKYNEIHLKLSVARLKAHIMKLELIWRLMDNDELSPWQVDDVMDFIDDYVGKNQLNNNVLS</sequence>
<reference evidence="2" key="1">
    <citation type="journal article" date="2022" name="Mol. Ecol. Resour.">
        <title>The genomes of chicory, endive, great burdock and yacon provide insights into Asteraceae palaeo-polyploidization history and plant inulin production.</title>
        <authorList>
            <person name="Fan W."/>
            <person name="Wang S."/>
            <person name="Wang H."/>
            <person name="Wang A."/>
            <person name="Jiang F."/>
            <person name="Liu H."/>
            <person name="Zhao H."/>
            <person name="Xu D."/>
            <person name="Zhang Y."/>
        </authorList>
    </citation>
    <scope>NUCLEOTIDE SEQUENCE [LARGE SCALE GENOMIC DNA]</scope>
    <source>
        <strain evidence="2">cv. Punajuju</strain>
    </source>
</reference>
<organism evidence="1 2">
    <name type="scientific">Cichorium intybus</name>
    <name type="common">Chicory</name>
    <dbReference type="NCBI Taxonomy" id="13427"/>
    <lineage>
        <taxon>Eukaryota</taxon>
        <taxon>Viridiplantae</taxon>
        <taxon>Streptophyta</taxon>
        <taxon>Embryophyta</taxon>
        <taxon>Tracheophyta</taxon>
        <taxon>Spermatophyta</taxon>
        <taxon>Magnoliopsida</taxon>
        <taxon>eudicotyledons</taxon>
        <taxon>Gunneridae</taxon>
        <taxon>Pentapetalae</taxon>
        <taxon>asterids</taxon>
        <taxon>campanulids</taxon>
        <taxon>Asterales</taxon>
        <taxon>Asteraceae</taxon>
        <taxon>Cichorioideae</taxon>
        <taxon>Cichorieae</taxon>
        <taxon>Cichoriinae</taxon>
        <taxon>Cichorium</taxon>
    </lineage>
</organism>
<proteinExistence type="predicted"/>
<keyword evidence="2" id="KW-1185">Reference proteome</keyword>
<gene>
    <name evidence="1" type="ORF">L2E82_44829</name>
</gene>
<comment type="caution">
    <text evidence="1">The sequence shown here is derived from an EMBL/GenBank/DDBJ whole genome shotgun (WGS) entry which is preliminary data.</text>
</comment>
<dbReference type="Proteomes" id="UP001055811">
    <property type="component" value="Linkage Group LG08"/>
</dbReference>